<dbReference type="OrthoDB" id="9784724at2"/>
<dbReference type="InterPro" id="IPR044068">
    <property type="entry name" value="CB"/>
</dbReference>
<dbReference type="InterPro" id="IPR013762">
    <property type="entry name" value="Integrase-like_cat_sf"/>
</dbReference>
<comment type="similarity">
    <text evidence="1">Belongs to the 'phage' integrase family.</text>
</comment>
<dbReference type="Gene3D" id="1.10.443.10">
    <property type="entry name" value="Intergrase catalytic core"/>
    <property type="match status" value="1"/>
</dbReference>
<evidence type="ECO:0000256" key="4">
    <source>
        <dbReference type="ARBA" id="ARBA00023172"/>
    </source>
</evidence>
<evidence type="ECO:0000313" key="8">
    <source>
        <dbReference type="EMBL" id="SFO95498.1"/>
    </source>
</evidence>
<keyword evidence="3 5" id="KW-0238">DNA-binding</keyword>
<dbReference type="Gene3D" id="1.10.150.130">
    <property type="match status" value="1"/>
</dbReference>
<evidence type="ECO:0000256" key="1">
    <source>
        <dbReference type="ARBA" id="ARBA00008857"/>
    </source>
</evidence>
<keyword evidence="9" id="KW-1185">Reference proteome</keyword>
<dbReference type="PANTHER" id="PTHR30349:SF41">
    <property type="entry name" value="INTEGRASE_RECOMBINASE PROTEIN MJ0367-RELATED"/>
    <property type="match status" value="1"/>
</dbReference>
<protein>
    <submittedName>
        <fullName evidence="8">Phage integrase, N-terminal SAM-like domain</fullName>
    </submittedName>
</protein>
<keyword evidence="2" id="KW-0229">DNA integration</keyword>
<sequence>MSTAKRVDGHRYFYSRGGRFIFRRSVPKDATDAFGKTEVVTTLKAQTKSAALIELAEHVAEFERTLIRARTQQAHAELSADIGREVLERAVRSWFAERQGRFQEELLRARSNEDRKARLLELDAYEGTAREVVRGEQGNNLIARWISQAICEREGWEFEPGSFQSRQLMQIVARGQLEASRREREDLEGLPRSSGDITFSPEAYDHDNTIRRSNDRETRLTLLFEAYVAERRPAASTVKSFRQKIASFVAFLGHDNAENVTPADIVAWKNELLGRGNGKGSTLSAKTVNDTYLSIIRTVFNWGYENEKVGANPASRVKVRAPRKISTRSKALNDHEAKSILRASLRSPARKLSTERAFAQRWVPWLCAYTGARVNEITQLRAEDFTEIDGVKVLEITPEAGSVKNYEARVVPIHPHLIEQGLWDEVRRKTGPLFYDPSRHRGGSEGNPQSKKVGEHLARWVRGLGVDHPEVQPNHGWRHRFKSVARNVAMSPEIRDAIQGHAPRTEGEAYGDISPQAMFREISKLPRYDV</sequence>
<dbReference type="GO" id="GO:0015074">
    <property type="term" value="P:DNA integration"/>
    <property type="evidence" value="ECO:0007669"/>
    <property type="project" value="UniProtKB-KW"/>
</dbReference>
<reference evidence="9" key="1">
    <citation type="submission" date="2016-10" db="EMBL/GenBank/DDBJ databases">
        <authorList>
            <person name="Varghese N."/>
            <person name="Submissions S."/>
        </authorList>
    </citation>
    <scope>NUCLEOTIDE SEQUENCE [LARGE SCALE GENOMIC DNA]</scope>
    <source>
        <strain evidence="9">CGMCC 1.7715</strain>
    </source>
</reference>
<dbReference type="Pfam" id="PF20172">
    <property type="entry name" value="DUF6538"/>
    <property type="match status" value="1"/>
</dbReference>
<evidence type="ECO:0000256" key="5">
    <source>
        <dbReference type="PROSITE-ProRule" id="PRU01248"/>
    </source>
</evidence>
<feature type="region of interest" description="Disordered" evidence="6">
    <location>
        <begin position="182"/>
        <end position="203"/>
    </location>
</feature>
<dbReference type="InterPro" id="IPR050090">
    <property type="entry name" value="Tyrosine_recombinase_XerCD"/>
</dbReference>
<evidence type="ECO:0000256" key="2">
    <source>
        <dbReference type="ARBA" id="ARBA00022908"/>
    </source>
</evidence>
<dbReference type="GO" id="GO:0006310">
    <property type="term" value="P:DNA recombination"/>
    <property type="evidence" value="ECO:0007669"/>
    <property type="project" value="UniProtKB-KW"/>
</dbReference>
<dbReference type="RefSeq" id="WP_090477766.1">
    <property type="nucleotide sequence ID" value="NZ_FOWZ01000001.1"/>
</dbReference>
<dbReference type="PANTHER" id="PTHR30349">
    <property type="entry name" value="PHAGE INTEGRASE-RELATED"/>
    <property type="match status" value="1"/>
</dbReference>
<dbReference type="GO" id="GO:0003677">
    <property type="term" value="F:DNA binding"/>
    <property type="evidence" value="ECO:0007669"/>
    <property type="project" value="UniProtKB-UniRule"/>
</dbReference>
<evidence type="ECO:0000313" key="9">
    <source>
        <dbReference type="Proteomes" id="UP000199331"/>
    </source>
</evidence>
<dbReference type="InterPro" id="IPR010998">
    <property type="entry name" value="Integrase_recombinase_N"/>
</dbReference>
<dbReference type="InterPro" id="IPR011010">
    <property type="entry name" value="DNA_brk_join_enz"/>
</dbReference>
<dbReference type="PROSITE" id="PS51900">
    <property type="entry name" value="CB"/>
    <property type="match status" value="1"/>
</dbReference>
<dbReference type="AlphaFoldDB" id="A0A1I5LE04"/>
<evidence type="ECO:0000259" key="7">
    <source>
        <dbReference type="PROSITE" id="PS51900"/>
    </source>
</evidence>
<evidence type="ECO:0000256" key="6">
    <source>
        <dbReference type="SAM" id="MobiDB-lite"/>
    </source>
</evidence>
<feature type="domain" description="Core-binding (CB)" evidence="7">
    <location>
        <begin position="218"/>
        <end position="304"/>
    </location>
</feature>
<dbReference type="STRING" id="604088.SAMN04488060_0950"/>
<accession>A0A1I5LE04</accession>
<dbReference type="InterPro" id="IPR046668">
    <property type="entry name" value="DUF6538"/>
</dbReference>
<name>A0A1I5LE04_9SPHN</name>
<keyword evidence="4" id="KW-0233">DNA recombination</keyword>
<dbReference type="Pfam" id="PF02899">
    <property type="entry name" value="Phage_int_SAM_1"/>
    <property type="match status" value="1"/>
</dbReference>
<evidence type="ECO:0000256" key="3">
    <source>
        <dbReference type="ARBA" id="ARBA00023125"/>
    </source>
</evidence>
<proteinExistence type="inferred from homology"/>
<dbReference type="EMBL" id="FOWZ01000001">
    <property type="protein sequence ID" value="SFO95498.1"/>
    <property type="molecule type" value="Genomic_DNA"/>
</dbReference>
<dbReference type="SUPFAM" id="SSF56349">
    <property type="entry name" value="DNA breaking-rejoining enzymes"/>
    <property type="match status" value="1"/>
</dbReference>
<organism evidence="8 9">
    <name type="scientific">Qipengyuania nanhaisediminis</name>
    <dbReference type="NCBI Taxonomy" id="604088"/>
    <lineage>
        <taxon>Bacteria</taxon>
        <taxon>Pseudomonadati</taxon>
        <taxon>Pseudomonadota</taxon>
        <taxon>Alphaproteobacteria</taxon>
        <taxon>Sphingomonadales</taxon>
        <taxon>Erythrobacteraceae</taxon>
        <taxon>Qipengyuania</taxon>
    </lineage>
</organism>
<gene>
    <name evidence="8" type="ORF">SAMN04488060_0950</name>
</gene>
<dbReference type="InterPro" id="IPR004107">
    <property type="entry name" value="Integrase_SAM-like_N"/>
</dbReference>
<dbReference type="Proteomes" id="UP000199331">
    <property type="component" value="Unassembled WGS sequence"/>
</dbReference>